<feature type="chain" id="PRO_5022786149" evidence="2">
    <location>
        <begin position="22"/>
        <end position="168"/>
    </location>
</feature>
<feature type="signal peptide" evidence="2">
    <location>
        <begin position="1"/>
        <end position="21"/>
    </location>
</feature>
<keyword evidence="4" id="KW-1185">Reference proteome</keyword>
<dbReference type="AlphaFoldDB" id="A0A5D9C184"/>
<protein>
    <submittedName>
        <fullName evidence="3">Uncharacterized protein</fullName>
    </submittedName>
</protein>
<dbReference type="EMBL" id="VTOU01000004">
    <property type="protein sequence ID" value="TZG25052.1"/>
    <property type="molecule type" value="Genomic_DNA"/>
</dbReference>
<keyword evidence="2" id="KW-0732">Signal</keyword>
<comment type="caution">
    <text evidence="3">The sequence shown here is derived from an EMBL/GenBank/DDBJ whole genome shotgun (WGS) entry which is preliminary data.</text>
</comment>
<accession>A0A5D9C184</accession>
<evidence type="ECO:0000313" key="3">
    <source>
        <dbReference type="EMBL" id="TZG25052.1"/>
    </source>
</evidence>
<name>A0A5D9C184_9SPHN</name>
<dbReference type="RefSeq" id="WP_149523592.1">
    <property type="nucleotide sequence ID" value="NZ_VTOU01000004.1"/>
</dbReference>
<feature type="region of interest" description="Disordered" evidence="1">
    <location>
        <begin position="23"/>
        <end position="49"/>
    </location>
</feature>
<dbReference type="Proteomes" id="UP000322077">
    <property type="component" value="Unassembled WGS sequence"/>
</dbReference>
<reference evidence="3 4" key="1">
    <citation type="submission" date="2019-08" db="EMBL/GenBank/DDBJ databases">
        <authorList>
            <person name="Wang G."/>
            <person name="Xu Z."/>
        </authorList>
    </citation>
    <scope>NUCLEOTIDE SEQUENCE [LARGE SCALE GENOMIC DNA]</scope>
    <source>
        <strain evidence="3 4">ZX</strain>
    </source>
</reference>
<gene>
    <name evidence="3" type="ORF">FYJ91_17465</name>
</gene>
<evidence type="ECO:0000313" key="4">
    <source>
        <dbReference type="Proteomes" id="UP000322077"/>
    </source>
</evidence>
<organism evidence="3 4">
    <name type="scientific">Sphingomonas montanisoli</name>
    <dbReference type="NCBI Taxonomy" id="2606412"/>
    <lineage>
        <taxon>Bacteria</taxon>
        <taxon>Pseudomonadati</taxon>
        <taxon>Pseudomonadota</taxon>
        <taxon>Alphaproteobacteria</taxon>
        <taxon>Sphingomonadales</taxon>
        <taxon>Sphingomonadaceae</taxon>
        <taxon>Sphingomonas</taxon>
    </lineage>
</organism>
<evidence type="ECO:0000256" key="1">
    <source>
        <dbReference type="SAM" id="MobiDB-lite"/>
    </source>
</evidence>
<feature type="compositionally biased region" description="Polar residues" evidence="1">
    <location>
        <begin position="23"/>
        <end position="34"/>
    </location>
</feature>
<sequence>MKIGFGVFGAVLIVMSGAAVAQNTSSPSQQNGFQDASKKAGRIASQPGRDIGAVKTKIPPVLQSARDNPYAISGMNCTTIAKAITGLNGALGADFVAGPAAKENRGGKIAEAGGQTIVNSLIPFRGLVREATGAAPAQRRLNAAIDAGYARRGFLRGVHLARKCRTKY</sequence>
<proteinExistence type="predicted"/>
<evidence type="ECO:0000256" key="2">
    <source>
        <dbReference type="SAM" id="SignalP"/>
    </source>
</evidence>